<keyword evidence="2" id="KW-1185">Reference proteome</keyword>
<reference evidence="1" key="1">
    <citation type="submission" date="2022-06" db="EMBL/GenBank/DDBJ databases">
        <title>Aquibacillus sp. a new bacterium isolated from soil saline samples.</title>
        <authorList>
            <person name="Galisteo C."/>
            <person name="De La Haba R."/>
            <person name="Sanchez-Porro C."/>
            <person name="Ventosa A."/>
        </authorList>
    </citation>
    <scope>NUCLEOTIDE SEQUENCE</scope>
    <source>
        <strain evidence="1">3ASR75-11</strain>
    </source>
</reference>
<comment type="caution">
    <text evidence="1">The sequence shown here is derived from an EMBL/GenBank/DDBJ whole genome shotgun (WGS) entry which is preliminary data.</text>
</comment>
<dbReference type="EMBL" id="JAMQKB010000008">
    <property type="protein sequence ID" value="MDC3424757.1"/>
    <property type="molecule type" value="Genomic_DNA"/>
</dbReference>
<dbReference type="Proteomes" id="UP001145050">
    <property type="component" value="Unassembled WGS sequence"/>
</dbReference>
<protein>
    <submittedName>
        <fullName evidence="1">DUF2515 domain-containing protein</fullName>
    </submittedName>
</protein>
<evidence type="ECO:0000313" key="2">
    <source>
        <dbReference type="Proteomes" id="UP001145050"/>
    </source>
</evidence>
<dbReference type="InterPro" id="IPR019658">
    <property type="entry name" value="DUF2515"/>
</dbReference>
<organism evidence="1 2">
    <name type="scientific">Terrihalobacillus insolitus</name>
    <dbReference type="NCBI Taxonomy" id="2950438"/>
    <lineage>
        <taxon>Bacteria</taxon>
        <taxon>Bacillati</taxon>
        <taxon>Bacillota</taxon>
        <taxon>Bacilli</taxon>
        <taxon>Bacillales</taxon>
        <taxon>Bacillaceae</taxon>
        <taxon>Terrihalobacillus</taxon>
    </lineage>
</organism>
<dbReference type="Pfam" id="PF10720">
    <property type="entry name" value="DUF2515"/>
    <property type="match status" value="1"/>
</dbReference>
<dbReference type="AlphaFoldDB" id="A0A9X3WRY8"/>
<evidence type="ECO:0000313" key="1">
    <source>
        <dbReference type="EMBL" id="MDC3424757.1"/>
    </source>
</evidence>
<sequence>MQSLQFDDYINYIRKQTKKRNIDNITRTNSYQNFYDHYPEIKWSFLASMVSRNAGWNMTDLYTDEFTTLLSDRTRKQLLSTYERANWLIFSDAYPQLLLYKLSTIVGYPLFHLLDAFHVSVFMKKEWFHFWYYNDKERLMKALIINEQNVIQKPVSEHPFYQKHIFKRWPYLIQDALTMNAVLFPAQNGNVYGLYVRNFVDVTERIHLGKKLSKILFHTDTHPAIYKFAKKTEHTGSRKDYAKNSKVLHNSSRFLRLHIPVIQHQDTIRNDWFLHGGVRKKWWAEPEIDINTEVSHHFYIKRKVVRALTFIKKGVTISKKG</sequence>
<accession>A0A9X3WRY8</accession>
<name>A0A9X3WRY8_9BACI</name>
<dbReference type="RefSeq" id="WP_272436559.1">
    <property type="nucleotide sequence ID" value="NZ_JAMQKB010000008.1"/>
</dbReference>
<gene>
    <name evidence="1" type="ORF">NC797_09570</name>
</gene>
<proteinExistence type="predicted"/>